<keyword evidence="2" id="KW-1185">Reference proteome</keyword>
<gene>
    <name evidence="1" type="ORF">AVEN_235438_1</name>
</gene>
<accession>A0A4Y2A3Y0</accession>
<dbReference type="Proteomes" id="UP000499080">
    <property type="component" value="Unassembled WGS sequence"/>
</dbReference>
<proteinExistence type="predicted"/>
<evidence type="ECO:0000313" key="1">
    <source>
        <dbReference type="EMBL" id="GBL74502.1"/>
    </source>
</evidence>
<sequence length="214" mass="24667">MWVIKKETIPNEHRHLSWRCFLLSSPARALDPTVQRKTHQETTFCLRFSLVRSLLHSTQILSALSSPRTPSQRFPAHVIGLKIIYLPHFQNNAFVDRFVVEKPKNQAPCFGIRSHLNDCCQDCSWNLRVSHNSHYRPWPNSSVGGTFRHQSVGTSTPYHCYVYQGSETMLPHPSASHPHTYDAKPRGLIRQDIFTFIPKEKSDDHSKPNVSKKK</sequence>
<dbReference type="AlphaFoldDB" id="A0A4Y2A3Y0"/>
<organism evidence="1 2">
    <name type="scientific">Araneus ventricosus</name>
    <name type="common">Orbweaver spider</name>
    <name type="synonym">Epeira ventricosa</name>
    <dbReference type="NCBI Taxonomy" id="182803"/>
    <lineage>
        <taxon>Eukaryota</taxon>
        <taxon>Metazoa</taxon>
        <taxon>Ecdysozoa</taxon>
        <taxon>Arthropoda</taxon>
        <taxon>Chelicerata</taxon>
        <taxon>Arachnida</taxon>
        <taxon>Araneae</taxon>
        <taxon>Araneomorphae</taxon>
        <taxon>Entelegynae</taxon>
        <taxon>Araneoidea</taxon>
        <taxon>Araneidae</taxon>
        <taxon>Araneus</taxon>
    </lineage>
</organism>
<reference evidence="1 2" key="1">
    <citation type="journal article" date="2019" name="Sci. Rep.">
        <title>Orb-weaving spider Araneus ventricosus genome elucidates the spidroin gene catalogue.</title>
        <authorList>
            <person name="Kono N."/>
            <person name="Nakamura H."/>
            <person name="Ohtoshi R."/>
            <person name="Moran D.A.P."/>
            <person name="Shinohara A."/>
            <person name="Yoshida Y."/>
            <person name="Fujiwara M."/>
            <person name="Mori M."/>
            <person name="Tomita M."/>
            <person name="Arakawa K."/>
        </authorList>
    </citation>
    <scope>NUCLEOTIDE SEQUENCE [LARGE SCALE GENOMIC DNA]</scope>
</reference>
<comment type="caution">
    <text evidence="1">The sequence shown here is derived from an EMBL/GenBank/DDBJ whole genome shotgun (WGS) entry which is preliminary data.</text>
</comment>
<protein>
    <submittedName>
        <fullName evidence="1">Uncharacterized protein</fullName>
    </submittedName>
</protein>
<dbReference type="EMBL" id="BGPR01000005">
    <property type="protein sequence ID" value="GBL74502.1"/>
    <property type="molecule type" value="Genomic_DNA"/>
</dbReference>
<name>A0A4Y2A3Y0_ARAVE</name>
<evidence type="ECO:0000313" key="2">
    <source>
        <dbReference type="Proteomes" id="UP000499080"/>
    </source>
</evidence>